<feature type="region of interest" description="Disordered" evidence="1">
    <location>
        <begin position="158"/>
        <end position="208"/>
    </location>
</feature>
<feature type="compositionally biased region" description="Polar residues" evidence="1">
    <location>
        <begin position="177"/>
        <end position="187"/>
    </location>
</feature>
<name>A0AAN8FFN9_TRICO</name>
<gene>
    <name evidence="3" type="ORF">GCK32_006686</name>
</gene>
<feature type="region of interest" description="Disordered" evidence="1">
    <location>
        <begin position="321"/>
        <end position="353"/>
    </location>
</feature>
<evidence type="ECO:0000313" key="3">
    <source>
        <dbReference type="EMBL" id="KAK5975429.1"/>
    </source>
</evidence>
<keyword evidence="4" id="KW-1185">Reference proteome</keyword>
<feature type="compositionally biased region" description="Low complexity" evidence="1">
    <location>
        <begin position="98"/>
        <end position="117"/>
    </location>
</feature>
<dbReference type="AlphaFoldDB" id="A0AAN8FFN9"/>
<dbReference type="Pfam" id="PF04824">
    <property type="entry name" value="Rad21_Rec8"/>
    <property type="match status" value="1"/>
</dbReference>
<feature type="domain" description="Rad21/Rec8-like protein C-terminal eukaryotic" evidence="2">
    <location>
        <begin position="517"/>
        <end position="560"/>
    </location>
</feature>
<evidence type="ECO:0000256" key="1">
    <source>
        <dbReference type="SAM" id="MobiDB-lite"/>
    </source>
</evidence>
<protein>
    <recommendedName>
        <fullName evidence="2">Rad21/Rec8-like protein C-terminal eukaryotic domain-containing protein</fullName>
    </recommendedName>
</protein>
<evidence type="ECO:0000259" key="2">
    <source>
        <dbReference type="Pfam" id="PF04824"/>
    </source>
</evidence>
<dbReference type="InterPro" id="IPR006909">
    <property type="entry name" value="Rad21/Rec8_C_eu"/>
</dbReference>
<feature type="compositionally biased region" description="Basic and acidic residues" evidence="1">
    <location>
        <begin position="340"/>
        <end position="353"/>
    </location>
</feature>
<feature type="compositionally biased region" description="Basic and acidic residues" evidence="1">
    <location>
        <begin position="189"/>
        <end position="208"/>
    </location>
</feature>
<feature type="region of interest" description="Disordered" evidence="1">
    <location>
        <begin position="97"/>
        <end position="122"/>
    </location>
</feature>
<feature type="region of interest" description="Disordered" evidence="1">
    <location>
        <begin position="1"/>
        <end position="29"/>
    </location>
</feature>
<sequence>MEELYDDGYLSKSDETGKRKARKGQRKSVDNAQEFNANIDIEEERDTRFVQLARPCDITMAEPEPMIWQRPDIFFDDVNQEPVDLTKQGFINWNDLRSSGSSKESIQESKSSSQVSVPKANDNLQGQAVKPQILDEFPPLPPPDAVVNLDNETFRGGSIADLTAGQDGNVEKRQTPPVVSTRQNGQENAAKRPRLDAGDRRDEEVNERDGVLKLSLELSPLHEELDDQRAQRRKRNFRPVDAEETMISYETMKRNQLDYSSLLKTKEELRSGTMAMISKYPTLHELLLPYPAYAGNRFPKECIELYKSRVCDTMTYEQALTEDPRTAPDRGSPSKLWRYQSEESSSKSSKSDSGHIDIAFLNETPLRFLNEREKESRLPSERDGLKTPSKMFLKETPEWYRPSDERLSEISMRINNEPLQMAADIPIEESIHPRESRGSYAEEARRLTTGTNEFDRRPSSVQLFEPFRPSDVSEQSLQSGSGRFSLPDSLKEKFQTEEGRCLLEALSSSRGFIALSSIIPTASTSRKRAARVFSALLNLLAYSIVTVEQDAPFAEIWMQACPVSRSSDEGAQDMVTA</sequence>
<dbReference type="Proteomes" id="UP001331761">
    <property type="component" value="Unassembled WGS sequence"/>
</dbReference>
<evidence type="ECO:0000313" key="4">
    <source>
        <dbReference type="Proteomes" id="UP001331761"/>
    </source>
</evidence>
<dbReference type="EMBL" id="WIXE01013053">
    <property type="protein sequence ID" value="KAK5975429.1"/>
    <property type="molecule type" value="Genomic_DNA"/>
</dbReference>
<comment type="caution">
    <text evidence="3">The sequence shown here is derived from an EMBL/GenBank/DDBJ whole genome shotgun (WGS) entry which is preliminary data.</text>
</comment>
<accession>A0AAN8FFN9</accession>
<organism evidence="3 4">
    <name type="scientific">Trichostrongylus colubriformis</name>
    <name type="common">Black scour worm</name>
    <dbReference type="NCBI Taxonomy" id="6319"/>
    <lineage>
        <taxon>Eukaryota</taxon>
        <taxon>Metazoa</taxon>
        <taxon>Ecdysozoa</taxon>
        <taxon>Nematoda</taxon>
        <taxon>Chromadorea</taxon>
        <taxon>Rhabditida</taxon>
        <taxon>Rhabditina</taxon>
        <taxon>Rhabditomorpha</taxon>
        <taxon>Strongyloidea</taxon>
        <taxon>Trichostrongylidae</taxon>
        <taxon>Trichostrongylus</taxon>
    </lineage>
</organism>
<reference evidence="3 4" key="1">
    <citation type="submission" date="2019-10" db="EMBL/GenBank/DDBJ databases">
        <title>Assembly and Annotation for the nematode Trichostrongylus colubriformis.</title>
        <authorList>
            <person name="Martin J."/>
        </authorList>
    </citation>
    <scope>NUCLEOTIDE SEQUENCE [LARGE SCALE GENOMIC DNA]</scope>
    <source>
        <strain evidence="3">G859</strain>
        <tissue evidence="3">Whole worm</tissue>
    </source>
</reference>
<proteinExistence type="predicted"/>